<feature type="region of interest" description="Disordered" evidence="1">
    <location>
        <begin position="776"/>
        <end position="813"/>
    </location>
</feature>
<dbReference type="EMBL" id="JABBWD010000014">
    <property type="protein sequence ID" value="KAG1778764.1"/>
    <property type="molecule type" value="Genomic_DNA"/>
</dbReference>
<feature type="compositionally biased region" description="Basic and acidic residues" evidence="1">
    <location>
        <begin position="955"/>
        <end position="974"/>
    </location>
</feature>
<feature type="compositionally biased region" description="Acidic residues" evidence="1">
    <location>
        <begin position="519"/>
        <end position="532"/>
    </location>
</feature>
<feature type="region of interest" description="Disordered" evidence="1">
    <location>
        <begin position="106"/>
        <end position="132"/>
    </location>
</feature>
<sequence length="974" mass="104060">MSMTTEILFNSPALHSIKRDQLVKLCKIHGIKANGKNKDLIERLQLHAQTIPPHDPSSIATRSDKIEDEQDAAEEESSTASAMARPSEQWEIVMDSIAEVDEDAGSTLKNNRARNTTQAGEFGTNGGKASSVGSSLKAIATSLGLKRGNVSSETTTTTSSKYSLTSTQSGNSQSTAPTEPEPEVQPVPGQNALAGLPAPDNARLSISQEPATTTIRLVASNEPRNSLFSPPKLHPFKTSFDLVPQTPGGAEGGGIWPLSPGGAKHERIYPAIPTFSAFEPVDISDMDIDVDFPGTLQSSTPARTKFNTGATPKSDEKPSDVPQDLFSPAPRLARAREDVSSFRPQRSPEKPSGELGIPRSEPFIFGSPNPQHRLSNAQFRNAAQSVLDDMNARLKSEGVASVDFDVLRRQQQSTSRQSSAEDPQQEKKAGTSRLFDKVHQAQFDKMDSIASHYAARRGLPSNAEAAPVLGKRKSAAGLASITGKTRKSSVVVKKDRVPSTSSVRLRPVSKKVVPGGFSDNDDDDDREDEEGREDDRRKSKRIRIDPIEDAELEREEAKKLKEREAIRRKLDANKAKRRSSMGRPSIGKGVQTPKQTSRFGFLSSAKNLVSNVWNRGTTGSKPNVLPAKPTPAPQTKTAAPPISSTVTKEPQKAQSIAKKPSIIPGSSGVPPVPKERVPLVSNGKHLPSGSSLAPVVDSMSSRTSKSPIQFPVPGTSSRMSHSRTNSASSLGVASRTNNAGHGSSVGSKTSLAGTLRGATIGPVRVRTSTLLAPTASSLAKTSRLPVPSFSPLQVKDKANEKGKEQEKETDAVGQVVNSPMVPRSQGKIFSQPLALISPSSKPSEPQPQMSLAAAAVALATTKPPIPPKPKVMLGRRPRISRGKVIAKLASQREAQQTGATAIPRPRVGTSSSHASVGVPRVRSSMGTNVGKGRQSHGVAKVDGDVLMSAKKRTRRSEYARRRSRVDGEKMDVKG</sequence>
<feature type="compositionally biased region" description="Low complexity" evidence="1">
    <location>
        <begin position="660"/>
        <end position="669"/>
    </location>
</feature>
<comment type="caution">
    <text evidence="2">The sequence shown here is derived from an EMBL/GenBank/DDBJ whole genome shotgun (WGS) entry which is preliminary data.</text>
</comment>
<evidence type="ECO:0000313" key="3">
    <source>
        <dbReference type="Proteomes" id="UP000714275"/>
    </source>
</evidence>
<feature type="region of interest" description="Disordered" evidence="1">
    <location>
        <begin position="292"/>
        <end position="371"/>
    </location>
</feature>
<feature type="compositionally biased region" description="Polar residues" evidence="1">
    <location>
        <begin position="107"/>
        <end position="119"/>
    </location>
</feature>
<feature type="compositionally biased region" description="Low complexity" evidence="1">
    <location>
        <begin position="409"/>
        <end position="418"/>
    </location>
</feature>
<feature type="region of interest" description="Disordered" evidence="1">
    <location>
        <begin position="147"/>
        <end position="200"/>
    </location>
</feature>
<feature type="compositionally biased region" description="Polar residues" evidence="1">
    <location>
        <begin position="642"/>
        <end position="654"/>
    </location>
</feature>
<feature type="compositionally biased region" description="Polar residues" evidence="1">
    <location>
        <begin position="698"/>
        <end position="707"/>
    </location>
</feature>
<gene>
    <name evidence="2" type="ORF">EV702DRAFT_1091790</name>
</gene>
<keyword evidence="3" id="KW-1185">Reference proteome</keyword>
<feature type="region of interest" description="Disordered" evidence="1">
    <location>
        <begin position="889"/>
        <end position="974"/>
    </location>
</feature>
<feature type="compositionally biased region" description="Low complexity" evidence="1">
    <location>
        <begin position="151"/>
        <end position="169"/>
    </location>
</feature>
<feature type="compositionally biased region" description="Polar residues" evidence="1">
    <location>
        <begin position="295"/>
        <end position="311"/>
    </location>
</feature>
<accession>A0A9P6ZXT6</accession>
<organism evidence="2 3">
    <name type="scientific">Suillus placidus</name>
    <dbReference type="NCBI Taxonomy" id="48579"/>
    <lineage>
        <taxon>Eukaryota</taxon>
        <taxon>Fungi</taxon>
        <taxon>Dikarya</taxon>
        <taxon>Basidiomycota</taxon>
        <taxon>Agaricomycotina</taxon>
        <taxon>Agaricomycetes</taxon>
        <taxon>Agaricomycetidae</taxon>
        <taxon>Boletales</taxon>
        <taxon>Suillineae</taxon>
        <taxon>Suillaceae</taxon>
        <taxon>Suillus</taxon>
    </lineage>
</organism>
<feature type="compositionally biased region" description="Basic and acidic residues" evidence="1">
    <location>
        <begin position="533"/>
        <end position="546"/>
    </location>
</feature>
<protein>
    <recommendedName>
        <fullName evidence="4">SAP domain-containing protein</fullName>
    </recommendedName>
</protein>
<feature type="compositionally biased region" description="Polar residues" evidence="1">
    <location>
        <begin position="714"/>
        <end position="750"/>
    </location>
</feature>
<evidence type="ECO:0008006" key="4">
    <source>
        <dbReference type="Google" id="ProtNLM"/>
    </source>
</evidence>
<dbReference type="Proteomes" id="UP000714275">
    <property type="component" value="Unassembled WGS sequence"/>
</dbReference>
<name>A0A9P6ZXT6_9AGAM</name>
<feature type="compositionally biased region" description="Acidic residues" evidence="1">
    <location>
        <begin position="66"/>
        <end position="77"/>
    </location>
</feature>
<feature type="compositionally biased region" description="Basic and acidic residues" evidence="1">
    <location>
        <begin position="794"/>
        <end position="810"/>
    </location>
</feature>
<dbReference type="OrthoDB" id="5964929at2759"/>
<evidence type="ECO:0000313" key="2">
    <source>
        <dbReference type="EMBL" id="KAG1778764.1"/>
    </source>
</evidence>
<proteinExistence type="predicted"/>
<feature type="region of interest" description="Disordered" evidence="1">
    <location>
        <begin position="614"/>
        <end position="750"/>
    </location>
</feature>
<feature type="region of interest" description="Disordered" evidence="1">
    <location>
        <begin position="48"/>
        <end position="86"/>
    </location>
</feature>
<dbReference type="AlphaFoldDB" id="A0A9P6ZXT6"/>
<evidence type="ECO:0000256" key="1">
    <source>
        <dbReference type="SAM" id="MobiDB-lite"/>
    </source>
</evidence>
<reference evidence="2" key="1">
    <citation type="journal article" date="2020" name="New Phytol.">
        <title>Comparative genomics reveals dynamic genome evolution in host specialist ectomycorrhizal fungi.</title>
        <authorList>
            <person name="Lofgren L.A."/>
            <person name="Nguyen N.H."/>
            <person name="Vilgalys R."/>
            <person name="Ruytinx J."/>
            <person name="Liao H.L."/>
            <person name="Branco S."/>
            <person name="Kuo A."/>
            <person name="LaButti K."/>
            <person name="Lipzen A."/>
            <person name="Andreopoulos W."/>
            <person name="Pangilinan J."/>
            <person name="Riley R."/>
            <person name="Hundley H."/>
            <person name="Na H."/>
            <person name="Barry K."/>
            <person name="Grigoriev I.V."/>
            <person name="Stajich J.E."/>
            <person name="Kennedy P.G."/>
        </authorList>
    </citation>
    <scope>NUCLEOTIDE SEQUENCE</scope>
    <source>
        <strain evidence="2">DOB743</strain>
    </source>
</reference>
<feature type="compositionally biased region" description="Basic and acidic residues" evidence="1">
    <location>
        <begin position="334"/>
        <end position="352"/>
    </location>
</feature>
<feature type="region of interest" description="Disordered" evidence="1">
    <location>
        <begin position="480"/>
        <end position="598"/>
    </location>
</feature>
<feature type="region of interest" description="Disordered" evidence="1">
    <location>
        <begin position="409"/>
        <end position="432"/>
    </location>
</feature>
<feature type="compositionally biased region" description="Basic and acidic residues" evidence="1">
    <location>
        <begin position="555"/>
        <end position="574"/>
    </location>
</feature>